<gene>
    <name evidence="1" type="ORF">B0T22DRAFT_449816</name>
</gene>
<dbReference type="EMBL" id="JAULSO010000001">
    <property type="protein sequence ID" value="KAK3693439.1"/>
    <property type="molecule type" value="Genomic_DNA"/>
</dbReference>
<evidence type="ECO:0000313" key="1">
    <source>
        <dbReference type="EMBL" id="KAK3693439.1"/>
    </source>
</evidence>
<proteinExistence type="predicted"/>
<accession>A0AAE0XHA9</accession>
<sequence length="178" mass="18884">MSAFSATAAAASCAALSQQAQSTAFAIDALLLHNTPEAPASQRLAFLSTKLQQFHQHAEQLGDCLVASPSIASDKLQTVLARVLPECEKASAIVTDQVKRVSAADLPVQAVDLAAVSAYEELLVTFSRVFIFATQILAIEERADLESYLEHDDGQQLLAKADSAYHGVVSSTGLLLEV</sequence>
<keyword evidence="2" id="KW-1185">Reference proteome</keyword>
<comment type="caution">
    <text evidence="1">The sequence shown here is derived from an EMBL/GenBank/DDBJ whole genome shotgun (WGS) entry which is preliminary data.</text>
</comment>
<protein>
    <submittedName>
        <fullName evidence="1">Uncharacterized protein</fullName>
    </submittedName>
</protein>
<organism evidence="1 2">
    <name type="scientific">Podospora appendiculata</name>
    <dbReference type="NCBI Taxonomy" id="314037"/>
    <lineage>
        <taxon>Eukaryota</taxon>
        <taxon>Fungi</taxon>
        <taxon>Dikarya</taxon>
        <taxon>Ascomycota</taxon>
        <taxon>Pezizomycotina</taxon>
        <taxon>Sordariomycetes</taxon>
        <taxon>Sordariomycetidae</taxon>
        <taxon>Sordariales</taxon>
        <taxon>Podosporaceae</taxon>
        <taxon>Podospora</taxon>
    </lineage>
</organism>
<name>A0AAE0XHA9_9PEZI</name>
<reference evidence="1" key="1">
    <citation type="journal article" date="2023" name="Mol. Phylogenet. Evol.">
        <title>Genome-scale phylogeny and comparative genomics of the fungal order Sordariales.</title>
        <authorList>
            <person name="Hensen N."/>
            <person name="Bonometti L."/>
            <person name="Westerberg I."/>
            <person name="Brannstrom I.O."/>
            <person name="Guillou S."/>
            <person name="Cros-Aarteil S."/>
            <person name="Calhoun S."/>
            <person name="Haridas S."/>
            <person name="Kuo A."/>
            <person name="Mondo S."/>
            <person name="Pangilinan J."/>
            <person name="Riley R."/>
            <person name="LaButti K."/>
            <person name="Andreopoulos B."/>
            <person name="Lipzen A."/>
            <person name="Chen C."/>
            <person name="Yan M."/>
            <person name="Daum C."/>
            <person name="Ng V."/>
            <person name="Clum A."/>
            <person name="Steindorff A."/>
            <person name="Ohm R.A."/>
            <person name="Martin F."/>
            <person name="Silar P."/>
            <person name="Natvig D.O."/>
            <person name="Lalanne C."/>
            <person name="Gautier V."/>
            <person name="Ament-Velasquez S.L."/>
            <person name="Kruys A."/>
            <person name="Hutchinson M.I."/>
            <person name="Powell A.J."/>
            <person name="Barry K."/>
            <person name="Miller A.N."/>
            <person name="Grigoriev I.V."/>
            <person name="Debuchy R."/>
            <person name="Gladieux P."/>
            <person name="Hiltunen Thoren M."/>
            <person name="Johannesson H."/>
        </authorList>
    </citation>
    <scope>NUCLEOTIDE SEQUENCE</scope>
    <source>
        <strain evidence="1">CBS 314.62</strain>
    </source>
</reference>
<feature type="non-terminal residue" evidence="1">
    <location>
        <position position="1"/>
    </location>
</feature>
<dbReference type="Proteomes" id="UP001270362">
    <property type="component" value="Unassembled WGS sequence"/>
</dbReference>
<evidence type="ECO:0000313" key="2">
    <source>
        <dbReference type="Proteomes" id="UP001270362"/>
    </source>
</evidence>
<reference evidence="1" key="2">
    <citation type="submission" date="2023-06" db="EMBL/GenBank/DDBJ databases">
        <authorList>
            <consortium name="Lawrence Berkeley National Laboratory"/>
            <person name="Haridas S."/>
            <person name="Hensen N."/>
            <person name="Bonometti L."/>
            <person name="Westerberg I."/>
            <person name="Brannstrom I.O."/>
            <person name="Guillou S."/>
            <person name="Cros-Aarteil S."/>
            <person name="Calhoun S."/>
            <person name="Kuo A."/>
            <person name="Mondo S."/>
            <person name="Pangilinan J."/>
            <person name="Riley R."/>
            <person name="Labutti K."/>
            <person name="Andreopoulos B."/>
            <person name="Lipzen A."/>
            <person name="Chen C."/>
            <person name="Yanf M."/>
            <person name="Daum C."/>
            <person name="Ng V."/>
            <person name="Clum A."/>
            <person name="Steindorff A."/>
            <person name="Ohm R."/>
            <person name="Martin F."/>
            <person name="Silar P."/>
            <person name="Natvig D."/>
            <person name="Lalanne C."/>
            <person name="Gautier V."/>
            <person name="Ament-Velasquez S.L."/>
            <person name="Kruys A."/>
            <person name="Hutchinson M.I."/>
            <person name="Powell A.J."/>
            <person name="Barry K."/>
            <person name="Miller A.N."/>
            <person name="Grigoriev I.V."/>
            <person name="Debuchy R."/>
            <person name="Gladieux P."/>
            <person name="Thoren M.H."/>
            <person name="Johannesson H."/>
        </authorList>
    </citation>
    <scope>NUCLEOTIDE SEQUENCE</scope>
    <source>
        <strain evidence="1">CBS 314.62</strain>
    </source>
</reference>
<dbReference type="AlphaFoldDB" id="A0AAE0XHA9"/>